<gene>
    <name evidence="2" type="ORF">SP6_10_00490</name>
</gene>
<protein>
    <submittedName>
        <fullName evidence="2">DNA, contig: SP610</fullName>
    </submittedName>
</protein>
<dbReference type="Pfam" id="PF21882">
    <property type="entry name" value="Gp53-like_C"/>
    <property type="match status" value="1"/>
</dbReference>
<dbReference type="InterPro" id="IPR054075">
    <property type="entry name" value="Gp53-like_C"/>
</dbReference>
<dbReference type="GeneID" id="78526359"/>
<evidence type="ECO:0000313" key="2">
    <source>
        <dbReference type="EMBL" id="GAN12469.1"/>
    </source>
</evidence>
<dbReference type="RefSeq" id="WP_053003268.1">
    <property type="nucleotide sequence ID" value="NZ_BBJS01000010.1"/>
</dbReference>
<comment type="caution">
    <text evidence="2">The sequence shown here is derived from an EMBL/GenBank/DDBJ whole genome shotgun (WGS) entry which is preliminary data.</text>
</comment>
<feature type="domain" description="Putative tail fiber protein gp53-like C-terminal" evidence="1">
    <location>
        <begin position="261"/>
        <end position="338"/>
    </location>
</feature>
<sequence length="338" mass="34362">MTALKLTMTTAGLGRFTAAQASDDIDLTIARVGLTATNFVAAPTLTALPGEFKRLATVSGSVEAQNIVHMTVTDDEAVTYSVRGFGLFLADGTLFAVYAQPTPIAEKSVGSMLALAIDIAFPVAGVENITFGSTNFLNPPGTEARKGVVELATLAEADAGDTTRVTTGAVVKAMITAAIDAVSQALAGLTARTIYGSGLVKGGGDLTANRTLTVDAASGAEVRAGTRGDVAITPAGLAALAGTIATNGEFQMTPGVFVKTGVTQGPHGEGSVAINFATPFPNACLIAVGIAINTSGRIECDSYVQERALSAATFTAFVQKQASDSANIDAIRWIAVGR</sequence>
<dbReference type="Proteomes" id="UP000032025">
    <property type="component" value="Unassembled WGS sequence"/>
</dbReference>
<accession>A0A0C9MYR9</accession>
<dbReference type="AlphaFoldDB" id="A0A0C9MYR9"/>
<evidence type="ECO:0000313" key="3">
    <source>
        <dbReference type="Proteomes" id="UP000032025"/>
    </source>
</evidence>
<proteinExistence type="predicted"/>
<evidence type="ECO:0000259" key="1">
    <source>
        <dbReference type="Pfam" id="PF21882"/>
    </source>
</evidence>
<keyword evidence="3" id="KW-1185">Reference proteome</keyword>
<name>A0A0C9MYR9_SPHPI</name>
<reference evidence="2 3" key="1">
    <citation type="submission" date="2014-08" db="EMBL/GenBank/DDBJ databases">
        <title>Whole genome shotgun sequence of Sphingomonas paucimobilis NBRC 13935.</title>
        <authorList>
            <person name="Hosoyama A."/>
            <person name="Hashimoto M."/>
            <person name="Hosoyama Y."/>
            <person name="Noguchi M."/>
            <person name="Uohara A."/>
            <person name="Ohji S."/>
            <person name="Katano-Makiyama Y."/>
            <person name="Ichikawa N."/>
            <person name="Kimura A."/>
            <person name="Yamazoe A."/>
            <person name="Fujita N."/>
        </authorList>
    </citation>
    <scope>NUCLEOTIDE SEQUENCE [LARGE SCALE GENOMIC DNA]</scope>
    <source>
        <strain evidence="2 3">NBRC 13935</strain>
    </source>
</reference>
<dbReference type="Gene3D" id="2.60.40.3940">
    <property type="match status" value="1"/>
</dbReference>
<dbReference type="EMBL" id="BBJS01000010">
    <property type="protein sequence ID" value="GAN12469.1"/>
    <property type="molecule type" value="Genomic_DNA"/>
</dbReference>
<organism evidence="2 3">
    <name type="scientific">Sphingomonas paucimobilis NBRC 13935</name>
    <dbReference type="NCBI Taxonomy" id="1219050"/>
    <lineage>
        <taxon>Bacteria</taxon>
        <taxon>Pseudomonadati</taxon>
        <taxon>Pseudomonadota</taxon>
        <taxon>Alphaproteobacteria</taxon>
        <taxon>Sphingomonadales</taxon>
        <taxon>Sphingomonadaceae</taxon>
        <taxon>Sphingomonas</taxon>
    </lineage>
</organism>